<dbReference type="SUPFAM" id="SSF52266">
    <property type="entry name" value="SGNH hydrolase"/>
    <property type="match status" value="1"/>
</dbReference>
<sequence length="74" mass="7743">MLLHRPAFASAMSSDLVHQVDAALRHAPDVAVIYIGYNDVTHFAPLKQAAREVGGGGTVAGRRVPAPSRGPVPT</sequence>
<evidence type="ECO:0000313" key="3">
    <source>
        <dbReference type="Proteomes" id="UP000245697"/>
    </source>
</evidence>
<dbReference type="Proteomes" id="UP000245697">
    <property type="component" value="Unassembled WGS sequence"/>
</dbReference>
<name>A0A316FEV4_9ACTN</name>
<accession>A0A316FEV4</accession>
<feature type="region of interest" description="Disordered" evidence="1">
    <location>
        <begin position="52"/>
        <end position="74"/>
    </location>
</feature>
<dbReference type="EMBL" id="QGGR01000010">
    <property type="protein sequence ID" value="PWK46300.1"/>
    <property type="molecule type" value="Genomic_DNA"/>
</dbReference>
<protein>
    <recommendedName>
        <fullName evidence="4">GDSL-like lipase/acylhydrolase family protein</fullName>
    </recommendedName>
</protein>
<gene>
    <name evidence="2" type="ORF">BC793_110294</name>
</gene>
<keyword evidence="3" id="KW-1185">Reference proteome</keyword>
<proteinExistence type="predicted"/>
<evidence type="ECO:0000256" key="1">
    <source>
        <dbReference type="SAM" id="MobiDB-lite"/>
    </source>
</evidence>
<organism evidence="2 3">
    <name type="scientific">Actinoplanes xinjiangensis</name>
    <dbReference type="NCBI Taxonomy" id="512350"/>
    <lineage>
        <taxon>Bacteria</taxon>
        <taxon>Bacillati</taxon>
        <taxon>Actinomycetota</taxon>
        <taxon>Actinomycetes</taxon>
        <taxon>Micromonosporales</taxon>
        <taxon>Micromonosporaceae</taxon>
        <taxon>Actinoplanes</taxon>
    </lineage>
</organism>
<comment type="caution">
    <text evidence="2">The sequence shown here is derived from an EMBL/GenBank/DDBJ whole genome shotgun (WGS) entry which is preliminary data.</text>
</comment>
<reference evidence="2 3" key="1">
    <citation type="submission" date="2018-05" db="EMBL/GenBank/DDBJ databases">
        <title>Genomic Encyclopedia of Archaeal and Bacterial Type Strains, Phase II (KMG-II): from individual species to whole genera.</title>
        <authorList>
            <person name="Goeker M."/>
        </authorList>
    </citation>
    <scope>NUCLEOTIDE SEQUENCE [LARGE SCALE GENOMIC DNA]</scope>
    <source>
        <strain evidence="2 3">DSM 45184</strain>
    </source>
</reference>
<evidence type="ECO:0000313" key="2">
    <source>
        <dbReference type="EMBL" id="PWK46300.1"/>
    </source>
</evidence>
<evidence type="ECO:0008006" key="4">
    <source>
        <dbReference type="Google" id="ProtNLM"/>
    </source>
</evidence>
<dbReference type="AlphaFoldDB" id="A0A316FEV4"/>